<dbReference type="EMBL" id="JAGTJQ010000004">
    <property type="protein sequence ID" value="KAH7032945.1"/>
    <property type="molecule type" value="Genomic_DNA"/>
</dbReference>
<keyword evidence="3" id="KW-1185">Reference proteome</keyword>
<dbReference type="Proteomes" id="UP000756346">
    <property type="component" value="Unassembled WGS sequence"/>
</dbReference>
<organism evidence="2 3">
    <name type="scientific">Microdochium trichocladiopsis</name>
    <dbReference type="NCBI Taxonomy" id="1682393"/>
    <lineage>
        <taxon>Eukaryota</taxon>
        <taxon>Fungi</taxon>
        <taxon>Dikarya</taxon>
        <taxon>Ascomycota</taxon>
        <taxon>Pezizomycotina</taxon>
        <taxon>Sordariomycetes</taxon>
        <taxon>Xylariomycetidae</taxon>
        <taxon>Xylariales</taxon>
        <taxon>Microdochiaceae</taxon>
        <taxon>Microdochium</taxon>
    </lineage>
</organism>
<proteinExistence type="predicted"/>
<protein>
    <submittedName>
        <fullName evidence="2">Uncharacterized protein</fullName>
    </submittedName>
</protein>
<reference evidence="2" key="1">
    <citation type="journal article" date="2021" name="Nat. Commun.">
        <title>Genetic determinants of endophytism in the Arabidopsis root mycobiome.</title>
        <authorList>
            <person name="Mesny F."/>
            <person name="Miyauchi S."/>
            <person name="Thiergart T."/>
            <person name="Pickel B."/>
            <person name="Atanasova L."/>
            <person name="Karlsson M."/>
            <person name="Huettel B."/>
            <person name="Barry K.W."/>
            <person name="Haridas S."/>
            <person name="Chen C."/>
            <person name="Bauer D."/>
            <person name="Andreopoulos W."/>
            <person name="Pangilinan J."/>
            <person name="LaButti K."/>
            <person name="Riley R."/>
            <person name="Lipzen A."/>
            <person name="Clum A."/>
            <person name="Drula E."/>
            <person name="Henrissat B."/>
            <person name="Kohler A."/>
            <person name="Grigoriev I.V."/>
            <person name="Martin F.M."/>
            <person name="Hacquard S."/>
        </authorList>
    </citation>
    <scope>NUCLEOTIDE SEQUENCE</scope>
    <source>
        <strain evidence="2">MPI-CAGE-CH-0230</strain>
    </source>
</reference>
<dbReference type="GeneID" id="70177290"/>
<sequence>METAEMEMGSSSCQAQTDKAEWARSSEPRDNRGGPIHGPPPSSPVIASQYEQLPAETRVHVDGGFPVSSPSPPLSLPSASTPSAECRSIHCCRPASQAVLLRPDHDIGIDVRHSTSTSPAPKTSHPAATTIATVPPLHGRPAAQRGITGCSAASRQDRVAISLVQQQCPAEEVQRKATGSTTFERIRPAFPH</sequence>
<evidence type="ECO:0000256" key="1">
    <source>
        <dbReference type="SAM" id="MobiDB-lite"/>
    </source>
</evidence>
<accession>A0A9P8Y8W8</accession>
<dbReference type="AlphaFoldDB" id="A0A9P8Y8W8"/>
<gene>
    <name evidence="2" type="ORF">B0I36DRAFT_102758</name>
</gene>
<evidence type="ECO:0000313" key="3">
    <source>
        <dbReference type="Proteomes" id="UP000756346"/>
    </source>
</evidence>
<feature type="region of interest" description="Disordered" evidence="1">
    <location>
        <begin position="1"/>
        <end position="80"/>
    </location>
</feature>
<feature type="compositionally biased region" description="Basic and acidic residues" evidence="1">
    <location>
        <begin position="18"/>
        <end position="32"/>
    </location>
</feature>
<comment type="caution">
    <text evidence="2">The sequence shown here is derived from an EMBL/GenBank/DDBJ whole genome shotgun (WGS) entry which is preliminary data.</text>
</comment>
<evidence type="ECO:0000313" key="2">
    <source>
        <dbReference type="EMBL" id="KAH7032945.1"/>
    </source>
</evidence>
<name>A0A9P8Y8W8_9PEZI</name>
<dbReference type="RefSeq" id="XP_046013777.1">
    <property type="nucleotide sequence ID" value="XM_046147744.1"/>
</dbReference>